<dbReference type="Proteomes" id="UP000887565">
    <property type="component" value="Unplaced"/>
</dbReference>
<sequence>MAMPTQNLTDEKQQRNIISVGVMPTALRRNTIAKHSVINQEPHDIKTGDTNFLYNWFAIVAIGLQLLPAPAKFQQKAKFLAELQLNDNVEQLLKALVPNVNLEMSEGSNYVVEIEDEVPSEVEEEQLAPQSPCINYLQFCTTMAQSGLMESGRNMIIAASFATMPPTDIPRYPQPLRLVPQQHKHSMSKLLLEFGCPSNELYQRKLHSRLRSSFNHKHRTSPASSA</sequence>
<name>A0A915HUK8_ROMCU</name>
<keyword evidence="1" id="KW-0812">Transmembrane</keyword>
<reference evidence="3" key="1">
    <citation type="submission" date="2022-11" db="UniProtKB">
        <authorList>
            <consortium name="WormBaseParasite"/>
        </authorList>
    </citation>
    <scope>IDENTIFICATION</scope>
</reference>
<dbReference type="WBParaSite" id="nRc.2.0.1.t05055-RA">
    <property type="protein sequence ID" value="nRc.2.0.1.t05055-RA"/>
    <property type="gene ID" value="nRc.2.0.1.g05055"/>
</dbReference>
<evidence type="ECO:0000313" key="3">
    <source>
        <dbReference type="WBParaSite" id="nRc.2.0.1.t05055-RA"/>
    </source>
</evidence>
<protein>
    <submittedName>
        <fullName evidence="3">Uncharacterized protein</fullName>
    </submittedName>
</protein>
<organism evidence="2 3">
    <name type="scientific">Romanomermis culicivorax</name>
    <name type="common">Nematode worm</name>
    <dbReference type="NCBI Taxonomy" id="13658"/>
    <lineage>
        <taxon>Eukaryota</taxon>
        <taxon>Metazoa</taxon>
        <taxon>Ecdysozoa</taxon>
        <taxon>Nematoda</taxon>
        <taxon>Enoplea</taxon>
        <taxon>Dorylaimia</taxon>
        <taxon>Mermithida</taxon>
        <taxon>Mermithoidea</taxon>
        <taxon>Mermithidae</taxon>
        <taxon>Romanomermis</taxon>
    </lineage>
</organism>
<evidence type="ECO:0000313" key="2">
    <source>
        <dbReference type="Proteomes" id="UP000887565"/>
    </source>
</evidence>
<dbReference type="AlphaFoldDB" id="A0A915HUK8"/>
<evidence type="ECO:0000256" key="1">
    <source>
        <dbReference type="SAM" id="Phobius"/>
    </source>
</evidence>
<keyword evidence="1" id="KW-1133">Transmembrane helix</keyword>
<feature type="transmembrane region" description="Helical" evidence="1">
    <location>
        <begin position="52"/>
        <end position="69"/>
    </location>
</feature>
<accession>A0A915HUK8</accession>
<keyword evidence="1" id="KW-0472">Membrane</keyword>
<proteinExistence type="predicted"/>
<keyword evidence="2" id="KW-1185">Reference proteome</keyword>